<keyword evidence="5" id="KW-0406">Ion transport</keyword>
<dbReference type="InterPro" id="IPR023408">
    <property type="entry name" value="MscS_beta-dom_sf"/>
</dbReference>
<keyword evidence="7" id="KW-0407">Ion channel</keyword>
<dbReference type="PANTHER" id="PTHR31618">
    <property type="entry name" value="MECHANOSENSITIVE ION CHANNEL PROTEIN 5"/>
    <property type="match status" value="1"/>
</dbReference>
<feature type="region of interest" description="Disordered" evidence="8">
    <location>
        <begin position="88"/>
        <end position="110"/>
    </location>
</feature>
<dbReference type="Proteomes" id="UP001054252">
    <property type="component" value="Unassembled WGS sequence"/>
</dbReference>
<evidence type="ECO:0000256" key="6">
    <source>
        <dbReference type="ARBA" id="ARBA00023136"/>
    </source>
</evidence>
<dbReference type="Pfam" id="PF00924">
    <property type="entry name" value="MS_channel_2nd"/>
    <property type="match status" value="1"/>
</dbReference>
<comment type="similarity">
    <text evidence="2">Belongs to the MscS (TC 1.A.23) family.</text>
</comment>
<dbReference type="GO" id="GO:0005886">
    <property type="term" value="C:plasma membrane"/>
    <property type="evidence" value="ECO:0007669"/>
    <property type="project" value="TreeGrafter"/>
</dbReference>
<comment type="subcellular location">
    <subcellularLocation>
        <location evidence="1">Membrane</location>
        <topology evidence="1">Multi-pass membrane protein</topology>
    </subcellularLocation>
</comment>
<feature type="domain" description="Mechanosensitive ion channel MscS" evidence="10">
    <location>
        <begin position="234"/>
        <end position="297"/>
    </location>
</feature>
<accession>A0AAV5JMC6</accession>
<feature type="compositionally biased region" description="Acidic residues" evidence="8">
    <location>
        <begin position="441"/>
        <end position="457"/>
    </location>
</feature>
<dbReference type="Gene3D" id="2.30.30.60">
    <property type="match status" value="1"/>
</dbReference>
<organism evidence="11 12">
    <name type="scientific">Rubroshorea leprosula</name>
    <dbReference type="NCBI Taxonomy" id="152421"/>
    <lineage>
        <taxon>Eukaryota</taxon>
        <taxon>Viridiplantae</taxon>
        <taxon>Streptophyta</taxon>
        <taxon>Embryophyta</taxon>
        <taxon>Tracheophyta</taxon>
        <taxon>Spermatophyta</taxon>
        <taxon>Magnoliopsida</taxon>
        <taxon>eudicotyledons</taxon>
        <taxon>Gunneridae</taxon>
        <taxon>Pentapetalae</taxon>
        <taxon>rosids</taxon>
        <taxon>malvids</taxon>
        <taxon>Malvales</taxon>
        <taxon>Dipterocarpaceae</taxon>
        <taxon>Rubroshorea</taxon>
    </lineage>
</organism>
<evidence type="ECO:0000256" key="5">
    <source>
        <dbReference type="ARBA" id="ARBA00023065"/>
    </source>
</evidence>
<evidence type="ECO:0000256" key="7">
    <source>
        <dbReference type="ARBA" id="ARBA00023303"/>
    </source>
</evidence>
<evidence type="ECO:0000256" key="2">
    <source>
        <dbReference type="ARBA" id="ARBA00008017"/>
    </source>
</evidence>
<gene>
    <name evidence="11" type="ORF">SLEP1_g24870</name>
</gene>
<dbReference type="GO" id="GO:0006820">
    <property type="term" value="P:monoatomic anion transport"/>
    <property type="evidence" value="ECO:0007669"/>
    <property type="project" value="TreeGrafter"/>
</dbReference>
<keyword evidence="5" id="KW-0813">Transport</keyword>
<keyword evidence="12" id="KW-1185">Reference proteome</keyword>
<feature type="transmembrane region" description="Helical" evidence="9">
    <location>
        <begin position="190"/>
        <end position="210"/>
    </location>
</feature>
<dbReference type="AlphaFoldDB" id="A0AAV5JMC6"/>
<keyword evidence="4 9" id="KW-1133">Transmembrane helix</keyword>
<proteinExistence type="inferred from homology"/>
<evidence type="ECO:0000256" key="1">
    <source>
        <dbReference type="ARBA" id="ARBA00004141"/>
    </source>
</evidence>
<evidence type="ECO:0000259" key="10">
    <source>
        <dbReference type="Pfam" id="PF00924"/>
    </source>
</evidence>
<evidence type="ECO:0000256" key="3">
    <source>
        <dbReference type="ARBA" id="ARBA00022692"/>
    </source>
</evidence>
<dbReference type="GO" id="GO:0008381">
    <property type="term" value="F:mechanosensitive monoatomic ion channel activity"/>
    <property type="evidence" value="ECO:0007669"/>
    <property type="project" value="TreeGrafter"/>
</dbReference>
<dbReference type="InterPro" id="IPR010920">
    <property type="entry name" value="LSM_dom_sf"/>
</dbReference>
<dbReference type="InterPro" id="IPR006685">
    <property type="entry name" value="MscS_channel_2nd"/>
</dbReference>
<feature type="region of interest" description="Disordered" evidence="8">
    <location>
        <begin position="408"/>
        <end position="457"/>
    </location>
</feature>
<feature type="transmembrane region" description="Helical" evidence="9">
    <location>
        <begin position="222"/>
        <end position="245"/>
    </location>
</feature>
<evidence type="ECO:0000256" key="9">
    <source>
        <dbReference type="SAM" id="Phobius"/>
    </source>
</evidence>
<dbReference type="GO" id="GO:0050982">
    <property type="term" value="P:detection of mechanical stimulus"/>
    <property type="evidence" value="ECO:0007669"/>
    <property type="project" value="TreeGrafter"/>
</dbReference>
<evidence type="ECO:0000256" key="4">
    <source>
        <dbReference type="ARBA" id="ARBA00022989"/>
    </source>
</evidence>
<sequence>MTVQNLINELDRGKEDPGVISRLLNIDPKEVSAWTMEDIIDSIRSNKLSSITEELENLIDDEDFRAKLEYEDKVPELDTVADLIFSKMNPPSDSPLPNSNSGSAPHEKRINKDNLKRSCSFGEKEAVAVIQQINGQKLVPRHFHHPSKNQTNKVSCQALKMWLVHATVERRTLVQSINDMKCAIKELNELFSGIVLILLIVIWSLMIGLLTREGLVLILSQLFFLTFMFGNTAKSAFEGIIFVFVKHPFDIGDLCLINREKMVVERINLLTTVFRKNNKDKVLYSNSVLSTIPIRNFYSGNVHTRDSLEFTIKWPTVLDEEIIKSLRRRIKKRLGQDQNKKWFPECDLVVKELEDEQRAKIVLYVTCCNENVHRSGVTMISLRHELIIALNRILRDLKIEHYEIRPQETDRMKNTAKPRSTQKRNQQSNEGKNEESKTELNEETETETEEEENTYHN</sequence>
<name>A0AAV5JMC6_9ROSI</name>
<evidence type="ECO:0000256" key="8">
    <source>
        <dbReference type="SAM" id="MobiDB-lite"/>
    </source>
</evidence>
<evidence type="ECO:0000313" key="12">
    <source>
        <dbReference type="Proteomes" id="UP001054252"/>
    </source>
</evidence>
<reference evidence="11 12" key="1">
    <citation type="journal article" date="2021" name="Commun. Biol.">
        <title>The genome of Shorea leprosula (Dipterocarpaceae) highlights the ecological relevance of drought in aseasonal tropical rainforests.</title>
        <authorList>
            <person name="Ng K.K.S."/>
            <person name="Kobayashi M.J."/>
            <person name="Fawcett J.A."/>
            <person name="Hatakeyama M."/>
            <person name="Paape T."/>
            <person name="Ng C.H."/>
            <person name="Ang C.C."/>
            <person name="Tnah L.H."/>
            <person name="Lee C.T."/>
            <person name="Nishiyama T."/>
            <person name="Sese J."/>
            <person name="O'Brien M.J."/>
            <person name="Copetti D."/>
            <person name="Mohd Noor M.I."/>
            <person name="Ong R.C."/>
            <person name="Putra M."/>
            <person name="Sireger I.Z."/>
            <person name="Indrioko S."/>
            <person name="Kosugi Y."/>
            <person name="Izuno A."/>
            <person name="Isagi Y."/>
            <person name="Lee S.L."/>
            <person name="Shimizu K.K."/>
        </authorList>
    </citation>
    <scope>NUCLEOTIDE SEQUENCE [LARGE SCALE GENOMIC DNA]</scope>
    <source>
        <strain evidence="11">214</strain>
    </source>
</reference>
<feature type="compositionally biased region" description="Low complexity" evidence="8">
    <location>
        <begin position="89"/>
        <end position="101"/>
    </location>
</feature>
<evidence type="ECO:0000313" key="11">
    <source>
        <dbReference type="EMBL" id="GKV13911.1"/>
    </source>
</evidence>
<keyword evidence="6 9" id="KW-0472">Membrane</keyword>
<keyword evidence="3 9" id="KW-0812">Transmembrane</keyword>
<dbReference type="PANTHER" id="PTHR31618:SF7">
    <property type="entry name" value="MECHANOSENSITIVE ION CHANNEL PROTEIN"/>
    <property type="match status" value="1"/>
</dbReference>
<protein>
    <recommendedName>
        <fullName evidence="10">Mechanosensitive ion channel MscS domain-containing protein</fullName>
    </recommendedName>
</protein>
<comment type="caution">
    <text evidence="11">The sequence shown here is derived from an EMBL/GenBank/DDBJ whole genome shotgun (WGS) entry which is preliminary data.</text>
</comment>
<feature type="compositionally biased region" description="Basic and acidic residues" evidence="8">
    <location>
        <begin position="431"/>
        <end position="440"/>
    </location>
</feature>
<dbReference type="SUPFAM" id="SSF50182">
    <property type="entry name" value="Sm-like ribonucleoproteins"/>
    <property type="match status" value="1"/>
</dbReference>
<dbReference type="InterPro" id="IPR016688">
    <property type="entry name" value="MscS-like_plants/fungi"/>
</dbReference>
<dbReference type="EMBL" id="BPVZ01000040">
    <property type="protein sequence ID" value="GKV13911.1"/>
    <property type="molecule type" value="Genomic_DNA"/>
</dbReference>